<feature type="transmembrane region" description="Helical" evidence="1">
    <location>
        <begin position="133"/>
        <end position="156"/>
    </location>
</feature>
<reference evidence="2" key="1">
    <citation type="submission" date="2019-08" db="EMBL/GenBank/DDBJ databases">
        <authorList>
            <person name="Kucharzyk K."/>
            <person name="Murdoch R.W."/>
            <person name="Higgins S."/>
            <person name="Loffler F."/>
        </authorList>
    </citation>
    <scope>NUCLEOTIDE SEQUENCE</scope>
</reference>
<gene>
    <name evidence="2" type="ORF">SDC9_146645</name>
</gene>
<keyword evidence="1" id="KW-0812">Transmembrane</keyword>
<keyword evidence="1" id="KW-0472">Membrane</keyword>
<evidence type="ECO:0000256" key="1">
    <source>
        <dbReference type="SAM" id="Phobius"/>
    </source>
</evidence>
<accession>A0A645EBN2</accession>
<evidence type="ECO:0000313" key="2">
    <source>
        <dbReference type="EMBL" id="MPM99454.1"/>
    </source>
</evidence>
<protein>
    <submittedName>
        <fullName evidence="2">Uncharacterized protein</fullName>
    </submittedName>
</protein>
<comment type="caution">
    <text evidence="2">The sequence shown here is derived from an EMBL/GenBank/DDBJ whole genome shotgun (WGS) entry which is preliminary data.</text>
</comment>
<dbReference type="AlphaFoldDB" id="A0A645EBN2"/>
<sequence>MNFLIISIILTFILVILSNTYFVTKNYKKLNSNDMKKANLILKIVRISPIIVLSTMVIIIVVYLRTKCIIRLSHAWVVMQFWIFSTLFYVTSILIRTTKKSAMILSAIFMLLSVWIAIYLTPLNHYESLLNNINIIIVNILAFIMLCIAYFVIIVLQKKL</sequence>
<name>A0A645EBN2_9ZZZZ</name>
<feature type="transmembrane region" description="Helical" evidence="1">
    <location>
        <begin position="44"/>
        <end position="64"/>
    </location>
</feature>
<feature type="transmembrane region" description="Helical" evidence="1">
    <location>
        <begin position="76"/>
        <end position="95"/>
    </location>
</feature>
<feature type="transmembrane region" description="Helical" evidence="1">
    <location>
        <begin position="6"/>
        <end position="23"/>
    </location>
</feature>
<dbReference type="EMBL" id="VSSQ01045545">
    <property type="protein sequence ID" value="MPM99454.1"/>
    <property type="molecule type" value="Genomic_DNA"/>
</dbReference>
<feature type="transmembrane region" description="Helical" evidence="1">
    <location>
        <begin position="102"/>
        <end position="121"/>
    </location>
</feature>
<organism evidence="2">
    <name type="scientific">bioreactor metagenome</name>
    <dbReference type="NCBI Taxonomy" id="1076179"/>
    <lineage>
        <taxon>unclassified sequences</taxon>
        <taxon>metagenomes</taxon>
        <taxon>ecological metagenomes</taxon>
    </lineage>
</organism>
<keyword evidence="1" id="KW-1133">Transmembrane helix</keyword>
<proteinExistence type="predicted"/>